<dbReference type="PANTHER" id="PTHR11439">
    <property type="entry name" value="GAG-POL-RELATED RETROTRANSPOSON"/>
    <property type="match status" value="1"/>
</dbReference>
<dbReference type="Gramene" id="PHT69837">
    <property type="protein sequence ID" value="PHT69837"/>
    <property type="gene ID" value="T459_24941"/>
</dbReference>
<accession>A0A2G2YJB8</accession>
<reference evidence="1 2" key="2">
    <citation type="journal article" date="2017" name="Genome Biol.">
        <title>New reference genome sequences of hot pepper reveal the massive evolution of plant disease-resistance genes by retroduplication.</title>
        <authorList>
            <person name="Kim S."/>
            <person name="Park J."/>
            <person name="Yeom S.I."/>
            <person name="Kim Y.M."/>
            <person name="Seo E."/>
            <person name="Kim K.T."/>
            <person name="Kim M.S."/>
            <person name="Lee J.M."/>
            <person name="Cheong K."/>
            <person name="Shin H.S."/>
            <person name="Kim S.B."/>
            <person name="Han K."/>
            <person name="Lee J."/>
            <person name="Park M."/>
            <person name="Lee H.A."/>
            <person name="Lee H.Y."/>
            <person name="Lee Y."/>
            <person name="Oh S."/>
            <person name="Lee J.H."/>
            <person name="Choi E."/>
            <person name="Choi E."/>
            <person name="Lee S.E."/>
            <person name="Jeon J."/>
            <person name="Kim H."/>
            <person name="Choi G."/>
            <person name="Song H."/>
            <person name="Lee J."/>
            <person name="Lee S.C."/>
            <person name="Kwon J.K."/>
            <person name="Lee H.Y."/>
            <person name="Koo N."/>
            <person name="Hong Y."/>
            <person name="Kim R.W."/>
            <person name="Kang W.H."/>
            <person name="Huh J.H."/>
            <person name="Kang B.C."/>
            <person name="Yang T.J."/>
            <person name="Lee Y.H."/>
            <person name="Bennetzen J.L."/>
            <person name="Choi D."/>
        </authorList>
    </citation>
    <scope>NUCLEOTIDE SEQUENCE [LARGE SCALE GENOMIC DNA]</scope>
    <source>
        <strain evidence="2">cv. CM334</strain>
    </source>
</reference>
<evidence type="ECO:0000313" key="1">
    <source>
        <dbReference type="EMBL" id="PHT69837.1"/>
    </source>
</evidence>
<dbReference type="OMA" id="KWILICL"/>
<reference evidence="1 2" key="1">
    <citation type="journal article" date="2014" name="Nat. Genet.">
        <title>Genome sequence of the hot pepper provides insights into the evolution of pungency in Capsicum species.</title>
        <authorList>
            <person name="Kim S."/>
            <person name="Park M."/>
            <person name="Yeom S.I."/>
            <person name="Kim Y.M."/>
            <person name="Lee J.M."/>
            <person name="Lee H.A."/>
            <person name="Seo E."/>
            <person name="Choi J."/>
            <person name="Cheong K."/>
            <person name="Kim K.T."/>
            <person name="Jung K."/>
            <person name="Lee G.W."/>
            <person name="Oh S.K."/>
            <person name="Bae C."/>
            <person name="Kim S.B."/>
            <person name="Lee H.Y."/>
            <person name="Kim S.Y."/>
            <person name="Kim M.S."/>
            <person name="Kang B.C."/>
            <person name="Jo Y.D."/>
            <person name="Yang H.B."/>
            <person name="Jeong H.J."/>
            <person name="Kang W.H."/>
            <person name="Kwon J.K."/>
            <person name="Shin C."/>
            <person name="Lim J.Y."/>
            <person name="Park J.H."/>
            <person name="Huh J.H."/>
            <person name="Kim J.S."/>
            <person name="Kim B.D."/>
            <person name="Cohen O."/>
            <person name="Paran I."/>
            <person name="Suh M.C."/>
            <person name="Lee S.B."/>
            <person name="Kim Y.K."/>
            <person name="Shin Y."/>
            <person name="Noh S.J."/>
            <person name="Park J."/>
            <person name="Seo Y.S."/>
            <person name="Kwon S.Y."/>
            <person name="Kim H.A."/>
            <person name="Park J.M."/>
            <person name="Kim H.J."/>
            <person name="Choi S.B."/>
            <person name="Bosland P.W."/>
            <person name="Reeves G."/>
            <person name="Jo S.H."/>
            <person name="Lee B.W."/>
            <person name="Cho H.T."/>
            <person name="Choi H.S."/>
            <person name="Lee M.S."/>
            <person name="Yu Y."/>
            <person name="Do Choi Y."/>
            <person name="Park B.S."/>
            <person name="van Deynze A."/>
            <person name="Ashrafi H."/>
            <person name="Hill T."/>
            <person name="Kim W.T."/>
            <person name="Pai H.S."/>
            <person name="Ahn H.K."/>
            <person name="Yeam I."/>
            <person name="Giovannoni J.J."/>
            <person name="Rose J.K."/>
            <person name="Sorensen I."/>
            <person name="Lee S.J."/>
            <person name="Kim R.W."/>
            <person name="Choi I.Y."/>
            <person name="Choi B.S."/>
            <person name="Lim J.S."/>
            <person name="Lee Y.H."/>
            <person name="Choi D."/>
        </authorList>
    </citation>
    <scope>NUCLEOTIDE SEQUENCE [LARGE SCALE GENOMIC DNA]</scope>
    <source>
        <strain evidence="2">cv. CM334</strain>
    </source>
</reference>
<dbReference type="Proteomes" id="UP000222542">
    <property type="component" value="Unassembled WGS sequence"/>
</dbReference>
<dbReference type="STRING" id="4072.A0A2G2YJB8"/>
<dbReference type="EMBL" id="AYRZ02000010">
    <property type="protein sequence ID" value="PHT69837.1"/>
    <property type="molecule type" value="Genomic_DNA"/>
</dbReference>
<protein>
    <recommendedName>
        <fullName evidence="3">Retrovirus-related Pol polyprotein from transposon TNT 1-94</fullName>
    </recommendedName>
</protein>
<gene>
    <name evidence="1" type="ORF">T459_24941</name>
</gene>
<sequence>MVSRYMHNPRKYHWDVVKWIFLYLKCMVNLGLVFDRNKVTSNNVVRFVDSDYGGDLDRRRSLSGYIFTLCSGSISWKASLQSIAALSTTEEEYVVATEVVKEVTWLHGLILELGVSQDTTIVFSDSQSEIHLTKNGAYYSKTKHISVKYHYIRDTMTTGEIVVKKNIYFRESS</sequence>
<name>A0A2G2YJB8_CAPAN</name>
<evidence type="ECO:0000313" key="2">
    <source>
        <dbReference type="Proteomes" id="UP000222542"/>
    </source>
</evidence>
<proteinExistence type="predicted"/>
<comment type="caution">
    <text evidence="1">The sequence shown here is derived from an EMBL/GenBank/DDBJ whole genome shotgun (WGS) entry which is preliminary data.</text>
</comment>
<dbReference type="CDD" id="cd09272">
    <property type="entry name" value="RNase_HI_RT_Ty1"/>
    <property type="match status" value="1"/>
</dbReference>
<evidence type="ECO:0008006" key="3">
    <source>
        <dbReference type="Google" id="ProtNLM"/>
    </source>
</evidence>
<dbReference type="PANTHER" id="PTHR11439:SF491">
    <property type="entry name" value="INTEGRASE CATALYTIC DOMAIN-CONTAINING PROTEIN"/>
    <property type="match status" value="1"/>
</dbReference>
<organism evidence="1 2">
    <name type="scientific">Capsicum annuum</name>
    <name type="common">Capsicum pepper</name>
    <dbReference type="NCBI Taxonomy" id="4072"/>
    <lineage>
        <taxon>Eukaryota</taxon>
        <taxon>Viridiplantae</taxon>
        <taxon>Streptophyta</taxon>
        <taxon>Embryophyta</taxon>
        <taxon>Tracheophyta</taxon>
        <taxon>Spermatophyta</taxon>
        <taxon>Magnoliopsida</taxon>
        <taxon>eudicotyledons</taxon>
        <taxon>Gunneridae</taxon>
        <taxon>Pentapetalae</taxon>
        <taxon>asterids</taxon>
        <taxon>lamiids</taxon>
        <taxon>Solanales</taxon>
        <taxon>Solanaceae</taxon>
        <taxon>Solanoideae</taxon>
        <taxon>Capsiceae</taxon>
        <taxon>Capsicum</taxon>
    </lineage>
</organism>
<keyword evidence="2" id="KW-1185">Reference proteome</keyword>
<dbReference type="AlphaFoldDB" id="A0A2G2YJB8"/>